<dbReference type="CDD" id="cd00432">
    <property type="entry name" value="Ribosomal_L18_L5e"/>
    <property type="match status" value="1"/>
</dbReference>
<evidence type="ECO:0000256" key="4">
    <source>
        <dbReference type="ARBA" id="ARBA00022980"/>
    </source>
</evidence>
<dbReference type="Pfam" id="PF00861">
    <property type="entry name" value="Ribosomal_L18p"/>
    <property type="match status" value="1"/>
</dbReference>
<dbReference type="InterPro" id="IPR004389">
    <property type="entry name" value="Ribosomal_uL18_bac-type"/>
</dbReference>
<reference evidence="8 9" key="1">
    <citation type="journal article" date="2015" name="Nature">
        <title>rRNA introns, odd ribosomes, and small enigmatic genomes across a large radiation of phyla.</title>
        <authorList>
            <person name="Brown C.T."/>
            <person name="Hug L.A."/>
            <person name="Thomas B.C."/>
            <person name="Sharon I."/>
            <person name="Castelle C.J."/>
            <person name="Singh A."/>
            <person name="Wilkins M.J."/>
            <person name="Williams K.H."/>
            <person name="Banfield J.F."/>
        </authorList>
    </citation>
    <scope>NUCLEOTIDE SEQUENCE [LARGE SCALE GENOMIC DNA]</scope>
</reference>
<dbReference type="Gene3D" id="3.30.420.100">
    <property type="match status" value="1"/>
</dbReference>
<evidence type="ECO:0000256" key="5">
    <source>
        <dbReference type="ARBA" id="ARBA00023274"/>
    </source>
</evidence>
<dbReference type="PANTHER" id="PTHR12899:SF3">
    <property type="entry name" value="LARGE RIBOSOMAL SUBUNIT PROTEIN UL18M"/>
    <property type="match status" value="1"/>
</dbReference>
<gene>
    <name evidence="7" type="primary">rplR</name>
    <name evidence="8" type="ORF">UV11_C0035G0005</name>
</gene>
<dbReference type="GO" id="GO:0003735">
    <property type="term" value="F:structural constituent of ribosome"/>
    <property type="evidence" value="ECO:0007669"/>
    <property type="project" value="InterPro"/>
</dbReference>
<dbReference type="PANTHER" id="PTHR12899">
    <property type="entry name" value="39S RIBOSOMAL PROTEIN L18, MITOCHONDRIAL"/>
    <property type="match status" value="1"/>
</dbReference>
<dbReference type="NCBIfam" id="TIGR00060">
    <property type="entry name" value="L18_bact"/>
    <property type="match status" value="1"/>
</dbReference>
<dbReference type="EMBL" id="LCDF01000035">
    <property type="protein sequence ID" value="KKS46022.1"/>
    <property type="molecule type" value="Genomic_DNA"/>
</dbReference>
<sequence length="113" mass="12898">MKQALSKRENRHRRIRAKLKGGSIRPRISVFRSSKHISIQLIDDEKNKTLFGVSDIKIKKGTKTERAKNLGKEGARKILELGIKKVVFDRGGFRYHGRIKALAESLREGGLEF</sequence>
<dbReference type="InterPro" id="IPR057268">
    <property type="entry name" value="Ribosomal_L18"/>
</dbReference>
<evidence type="ECO:0000256" key="7">
    <source>
        <dbReference type="HAMAP-Rule" id="MF_01337"/>
    </source>
</evidence>
<dbReference type="Proteomes" id="UP000034036">
    <property type="component" value="Unassembled WGS sequence"/>
</dbReference>
<protein>
    <recommendedName>
        <fullName evidence="6 7">Large ribosomal subunit protein uL18</fullName>
    </recommendedName>
</protein>
<accession>A0A0G0ZBD5</accession>
<proteinExistence type="inferred from homology"/>
<keyword evidence="2 7" id="KW-0699">rRNA-binding</keyword>
<keyword evidence="4 7" id="KW-0689">Ribosomal protein</keyword>
<dbReference type="AlphaFoldDB" id="A0A0G0ZBD5"/>
<evidence type="ECO:0000256" key="6">
    <source>
        <dbReference type="ARBA" id="ARBA00035197"/>
    </source>
</evidence>
<name>A0A0G0ZBD5_9BACT</name>
<evidence type="ECO:0000256" key="3">
    <source>
        <dbReference type="ARBA" id="ARBA00022884"/>
    </source>
</evidence>
<dbReference type="FunFam" id="3.30.420.100:FF:000001">
    <property type="entry name" value="50S ribosomal protein L18"/>
    <property type="match status" value="1"/>
</dbReference>
<dbReference type="InterPro" id="IPR005484">
    <property type="entry name" value="Ribosomal_uL18_bac/plant/anim"/>
</dbReference>
<dbReference type="PATRIC" id="fig|1618659.3.peg.877"/>
<dbReference type="GO" id="GO:0008097">
    <property type="term" value="F:5S rRNA binding"/>
    <property type="evidence" value="ECO:0007669"/>
    <property type="project" value="TreeGrafter"/>
</dbReference>
<evidence type="ECO:0000313" key="8">
    <source>
        <dbReference type="EMBL" id="KKS46022.1"/>
    </source>
</evidence>
<organism evidence="8 9">
    <name type="scientific">Candidatus Giovannonibacteria bacterium GW2011_GWF2_42_19</name>
    <dbReference type="NCBI Taxonomy" id="1618659"/>
    <lineage>
        <taxon>Bacteria</taxon>
        <taxon>Candidatus Giovannoniibacteriota</taxon>
    </lineage>
</organism>
<evidence type="ECO:0000256" key="1">
    <source>
        <dbReference type="ARBA" id="ARBA00007116"/>
    </source>
</evidence>
<dbReference type="HAMAP" id="MF_01337_B">
    <property type="entry name" value="Ribosomal_uL18_B"/>
    <property type="match status" value="1"/>
</dbReference>
<keyword evidence="3 7" id="KW-0694">RNA-binding</keyword>
<evidence type="ECO:0000256" key="2">
    <source>
        <dbReference type="ARBA" id="ARBA00022730"/>
    </source>
</evidence>
<dbReference type="SUPFAM" id="SSF53137">
    <property type="entry name" value="Translational machinery components"/>
    <property type="match status" value="1"/>
</dbReference>
<comment type="caution">
    <text evidence="8">The sequence shown here is derived from an EMBL/GenBank/DDBJ whole genome shotgun (WGS) entry which is preliminary data.</text>
</comment>
<dbReference type="STRING" id="1618659.UV11_C0035G0005"/>
<comment type="function">
    <text evidence="7">This is one of the proteins that bind and probably mediate the attachment of the 5S RNA into the large ribosomal subunit, where it forms part of the central protuberance.</text>
</comment>
<keyword evidence="5 7" id="KW-0687">Ribonucleoprotein</keyword>
<dbReference type="GO" id="GO:0022625">
    <property type="term" value="C:cytosolic large ribosomal subunit"/>
    <property type="evidence" value="ECO:0007669"/>
    <property type="project" value="TreeGrafter"/>
</dbReference>
<comment type="subunit">
    <text evidence="7">Part of the 50S ribosomal subunit; part of the 5S rRNA/L5/L18/L25 subcomplex. Contacts the 5S and 23S rRNAs.</text>
</comment>
<evidence type="ECO:0000313" key="9">
    <source>
        <dbReference type="Proteomes" id="UP000034036"/>
    </source>
</evidence>
<comment type="similarity">
    <text evidence="1 7">Belongs to the universal ribosomal protein uL18 family.</text>
</comment>
<dbReference type="GO" id="GO:0006412">
    <property type="term" value="P:translation"/>
    <property type="evidence" value="ECO:0007669"/>
    <property type="project" value="UniProtKB-UniRule"/>
</dbReference>